<feature type="compositionally biased region" description="Basic residues" evidence="1">
    <location>
        <begin position="418"/>
        <end position="429"/>
    </location>
</feature>
<evidence type="ECO:0000256" key="1">
    <source>
        <dbReference type="SAM" id="MobiDB-lite"/>
    </source>
</evidence>
<proteinExistence type="predicted"/>
<accession>A0A814MIE2</accession>
<dbReference type="EMBL" id="CAJNOK010019674">
    <property type="protein sequence ID" value="CAF1303827.1"/>
    <property type="molecule type" value="Genomic_DNA"/>
</dbReference>
<dbReference type="Proteomes" id="UP000682733">
    <property type="component" value="Unassembled WGS sequence"/>
</dbReference>
<dbReference type="OrthoDB" id="2408987at2759"/>
<protein>
    <submittedName>
        <fullName evidence="2">Uncharacterized protein</fullName>
    </submittedName>
</protein>
<gene>
    <name evidence="2" type="ORF">GPM918_LOCUS17690</name>
    <name evidence="3" type="ORF">OVA965_LOCUS28661</name>
    <name evidence="4" type="ORF">SRO942_LOCUS17687</name>
    <name evidence="5" type="ORF">TMI583_LOCUS29423</name>
</gene>
<evidence type="ECO:0000313" key="3">
    <source>
        <dbReference type="EMBL" id="CAF1303827.1"/>
    </source>
</evidence>
<evidence type="ECO:0000313" key="4">
    <source>
        <dbReference type="EMBL" id="CAF3845476.1"/>
    </source>
</evidence>
<feature type="region of interest" description="Disordered" evidence="1">
    <location>
        <begin position="403"/>
        <end position="429"/>
    </location>
</feature>
<dbReference type="Proteomes" id="UP000681722">
    <property type="component" value="Unassembled WGS sequence"/>
</dbReference>
<feature type="compositionally biased region" description="Low complexity" evidence="1">
    <location>
        <begin position="403"/>
        <end position="412"/>
    </location>
</feature>
<evidence type="ECO:0000313" key="6">
    <source>
        <dbReference type="Proteomes" id="UP000663829"/>
    </source>
</evidence>
<dbReference type="EMBL" id="CAJOBA010041260">
    <property type="protein sequence ID" value="CAF4110633.1"/>
    <property type="molecule type" value="Genomic_DNA"/>
</dbReference>
<keyword evidence="6" id="KW-1185">Reference proteome</keyword>
<dbReference type="EMBL" id="CAJOBC010004930">
    <property type="protein sequence ID" value="CAF3845476.1"/>
    <property type="molecule type" value="Genomic_DNA"/>
</dbReference>
<dbReference type="AlphaFoldDB" id="A0A814MIE2"/>
<organism evidence="2 6">
    <name type="scientific">Didymodactylos carnosus</name>
    <dbReference type="NCBI Taxonomy" id="1234261"/>
    <lineage>
        <taxon>Eukaryota</taxon>
        <taxon>Metazoa</taxon>
        <taxon>Spiralia</taxon>
        <taxon>Gnathifera</taxon>
        <taxon>Rotifera</taxon>
        <taxon>Eurotatoria</taxon>
        <taxon>Bdelloidea</taxon>
        <taxon>Philodinida</taxon>
        <taxon>Philodinidae</taxon>
        <taxon>Didymodactylos</taxon>
    </lineage>
</organism>
<evidence type="ECO:0000313" key="2">
    <source>
        <dbReference type="EMBL" id="CAF1079402.1"/>
    </source>
</evidence>
<sequence>MQQFAKLTKLAYFLLNTSKDNSSLSILACLQTLAKLQNNLINYYKQVTNPHSLNNDNETQQLAIPIQKLKQEHLLVLNTDTIDHILNNENGFIINYEYGKTKEIIFDYDEIETKLRNRISRIRSIDINKFDYFNYQFELYNQDVSLFTDIRRNIKQELLPNDDKIKYRQFLMNTKPDDIRKFLGSLDYVFTYLRNSSDQPRTLTIRNFVQKAIQNKDHLHPFISNQQQPFANLQLKFVINLYEVIEELVFDEIMKNYVKQELSVEACSSDEEKSNIIEQFIRSTYMLENMPQPMKNPNVWMSVLKRLIIPVVTSNIDLTIPLQIYIERTDLWNEDLIEYLDYITIQPNILLRHTYIILNGIETKLAAIQNKTIVVNEQKYIRDWCQTKNEKFHASATATTATTTAAGATTTTNNRAPSKTKKPSKLRVD</sequence>
<dbReference type="EMBL" id="CAJNOQ010004930">
    <property type="protein sequence ID" value="CAF1079402.1"/>
    <property type="molecule type" value="Genomic_DNA"/>
</dbReference>
<comment type="caution">
    <text evidence="2">The sequence shown here is derived from an EMBL/GenBank/DDBJ whole genome shotgun (WGS) entry which is preliminary data.</text>
</comment>
<reference evidence="2" key="1">
    <citation type="submission" date="2021-02" db="EMBL/GenBank/DDBJ databases">
        <authorList>
            <person name="Nowell W R."/>
        </authorList>
    </citation>
    <scope>NUCLEOTIDE SEQUENCE</scope>
</reference>
<dbReference type="Proteomes" id="UP000677228">
    <property type="component" value="Unassembled WGS sequence"/>
</dbReference>
<name>A0A814MIE2_9BILA</name>
<dbReference type="Proteomes" id="UP000663829">
    <property type="component" value="Unassembled WGS sequence"/>
</dbReference>
<evidence type="ECO:0000313" key="5">
    <source>
        <dbReference type="EMBL" id="CAF4110633.1"/>
    </source>
</evidence>